<evidence type="ECO:0000256" key="4">
    <source>
        <dbReference type="ARBA" id="ARBA00023163"/>
    </source>
</evidence>
<name>A0A2S7AJG8_9XANT</name>
<gene>
    <name evidence="7" type="ORF">XarjCFBP7645_02605</name>
</gene>
<dbReference type="SUPFAM" id="SSF88659">
    <property type="entry name" value="Sigma3 and sigma4 domains of RNA polymerase sigma factors"/>
    <property type="match status" value="1"/>
</dbReference>
<dbReference type="GO" id="GO:0003677">
    <property type="term" value="F:DNA binding"/>
    <property type="evidence" value="ECO:0007669"/>
    <property type="project" value="InterPro"/>
</dbReference>
<dbReference type="GO" id="GO:0016987">
    <property type="term" value="F:sigma factor activity"/>
    <property type="evidence" value="ECO:0007669"/>
    <property type="project" value="UniProtKB-KW"/>
</dbReference>
<feature type="domain" description="RNA polymerase sigma factor 70 region 4 type 2" evidence="6">
    <location>
        <begin position="116"/>
        <end position="166"/>
    </location>
</feature>
<protein>
    <submittedName>
        <fullName evidence="7">RNA polymerase subunit sigma</fullName>
    </submittedName>
</protein>
<evidence type="ECO:0000313" key="7">
    <source>
        <dbReference type="EMBL" id="PPU10003.1"/>
    </source>
</evidence>
<dbReference type="PANTHER" id="PTHR43133">
    <property type="entry name" value="RNA POLYMERASE ECF-TYPE SIGMA FACTO"/>
    <property type="match status" value="1"/>
</dbReference>
<proteinExistence type="inferred from homology"/>
<sequence length="174" mass="19538">MRDSALVLTGEARLQLQNIYVDHHSWLKSWLIRKLGNDALALDLAQDAFMRLICSRIPTDAIRMPRAYLTTVAHGLVVNHWRRQSIERAYLDALAARGEMASPSPEEAKLALEALEEIDALLDGLPARSRQAFLLSQLDGWPYAKIARHLGITVNMVQKAMIRALQGCYRASYG</sequence>
<evidence type="ECO:0000313" key="8">
    <source>
        <dbReference type="Proteomes" id="UP000239204"/>
    </source>
</evidence>
<accession>A0A2S7AJG8</accession>
<dbReference type="InterPro" id="IPR036388">
    <property type="entry name" value="WH-like_DNA-bd_sf"/>
</dbReference>
<evidence type="ECO:0000256" key="1">
    <source>
        <dbReference type="ARBA" id="ARBA00010641"/>
    </source>
</evidence>
<feature type="domain" description="RNA polymerase sigma-70 region 2" evidence="5">
    <location>
        <begin position="20"/>
        <end position="85"/>
    </location>
</feature>
<dbReference type="InterPro" id="IPR013324">
    <property type="entry name" value="RNA_pol_sigma_r3/r4-like"/>
</dbReference>
<dbReference type="PANTHER" id="PTHR43133:SF63">
    <property type="entry name" value="RNA POLYMERASE SIGMA FACTOR FECI-RELATED"/>
    <property type="match status" value="1"/>
</dbReference>
<comment type="similarity">
    <text evidence="1">Belongs to the sigma-70 factor family. ECF subfamily.</text>
</comment>
<evidence type="ECO:0000259" key="5">
    <source>
        <dbReference type="Pfam" id="PF04542"/>
    </source>
</evidence>
<organism evidence="7 8">
    <name type="scientific">Xanthomonas arboricola</name>
    <dbReference type="NCBI Taxonomy" id="56448"/>
    <lineage>
        <taxon>Bacteria</taxon>
        <taxon>Pseudomonadati</taxon>
        <taxon>Pseudomonadota</taxon>
        <taxon>Gammaproteobacteria</taxon>
        <taxon>Lysobacterales</taxon>
        <taxon>Lysobacteraceae</taxon>
        <taxon>Xanthomonas</taxon>
    </lineage>
</organism>
<dbReference type="Proteomes" id="UP000239204">
    <property type="component" value="Unassembled WGS sequence"/>
</dbReference>
<dbReference type="Pfam" id="PF08281">
    <property type="entry name" value="Sigma70_r4_2"/>
    <property type="match status" value="1"/>
</dbReference>
<reference evidence="7 8" key="1">
    <citation type="submission" date="2016-08" db="EMBL/GenBank/DDBJ databases">
        <title>Evolution of the type three secretion system and type three effector repertoires in Xanthomonas.</title>
        <authorList>
            <person name="Merda D."/>
            <person name="Briand M."/>
            <person name="Bosis E."/>
            <person name="Rousseau C."/>
            <person name="Portier P."/>
            <person name="Jacques M.-A."/>
            <person name="Fischer-Le Saux M."/>
        </authorList>
    </citation>
    <scope>NUCLEOTIDE SEQUENCE [LARGE SCALE GENOMIC DNA]</scope>
    <source>
        <strain evidence="7 8">CFBP 7645</strain>
    </source>
</reference>
<dbReference type="Pfam" id="PF04542">
    <property type="entry name" value="Sigma70_r2"/>
    <property type="match status" value="1"/>
</dbReference>
<keyword evidence="3" id="KW-0731">Sigma factor</keyword>
<dbReference type="NCBIfam" id="TIGR02937">
    <property type="entry name" value="sigma70-ECF"/>
    <property type="match status" value="1"/>
</dbReference>
<dbReference type="Gene3D" id="1.10.10.10">
    <property type="entry name" value="Winged helix-like DNA-binding domain superfamily/Winged helix DNA-binding domain"/>
    <property type="match status" value="1"/>
</dbReference>
<keyword evidence="4" id="KW-0804">Transcription</keyword>
<comment type="caution">
    <text evidence="7">The sequence shown here is derived from an EMBL/GenBank/DDBJ whole genome shotgun (WGS) entry which is preliminary data.</text>
</comment>
<dbReference type="InterPro" id="IPR014284">
    <property type="entry name" value="RNA_pol_sigma-70_dom"/>
</dbReference>
<dbReference type="Gene3D" id="1.10.1740.10">
    <property type="match status" value="1"/>
</dbReference>
<evidence type="ECO:0000256" key="3">
    <source>
        <dbReference type="ARBA" id="ARBA00023082"/>
    </source>
</evidence>
<dbReference type="EMBL" id="MIGY01000001">
    <property type="protein sequence ID" value="PPU10003.1"/>
    <property type="molecule type" value="Genomic_DNA"/>
</dbReference>
<evidence type="ECO:0000256" key="2">
    <source>
        <dbReference type="ARBA" id="ARBA00023015"/>
    </source>
</evidence>
<keyword evidence="2" id="KW-0805">Transcription regulation</keyword>
<dbReference type="SUPFAM" id="SSF88946">
    <property type="entry name" value="Sigma2 domain of RNA polymerase sigma factors"/>
    <property type="match status" value="1"/>
</dbReference>
<dbReference type="InterPro" id="IPR007627">
    <property type="entry name" value="RNA_pol_sigma70_r2"/>
</dbReference>
<dbReference type="InterPro" id="IPR039425">
    <property type="entry name" value="RNA_pol_sigma-70-like"/>
</dbReference>
<dbReference type="GO" id="GO:0006352">
    <property type="term" value="P:DNA-templated transcription initiation"/>
    <property type="evidence" value="ECO:0007669"/>
    <property type="project" value="InterPro"/>
</dbReference>
<evidence type="ECO:0000259" key="6">
    <source>
        <dbReference type="Pfam" id="PF08281"/>
    </source>
</evidence>
<dbReference type="AlphaFoldDB" id="A0A2S7AJG8"/>
<dbReference type="InterPro" id="IPR013325">
    <property type="entry name" value="RNA_pol_sigma_r2"/>
</dbReference>
<dbReference type="InterPro" id="IPR013249">
    <property type="entry name" value="RNA_pol_sigma70_r4_t2"/>
</dbReference>